<keyword evidence="2" id="KW-1185">Reference proteome</keyword>
<evidence type="ECO:0000313" key="2">
    <source>
        <dbReference type="Proteomes" id="UP001189429"/>
    </source>
</evidence>
<feature type="non-terminal residue" evidence="1">
    <location>
        <position position="200"/>
    </location>
</feature>
<dbReference type="Proteomes" id="UP001189429">
    <property type="component" value="Unassembled WGS sequence"/>
</dbReference>
<gene>
    <name evidence="1" type="ORF">PCOR1329_LOCUS2173</name>
</gene>
<protein>
    <submittedName>
        <fullName evidence="1">Uncharacterized protein</fullName>
    </submittedName>
</protein>
<dbReference type="EMBL" id="CAUYUJ010000543">
    <property type="protein sequence ID" value="CAK0791208.1"/>
    <property type="molecule type" value="Genomic_DNA"/>
</dbReference>
<name>A0ABN9PI46_9DINO</name>
<evidence type="ECO:0000313" key="1">
    <source>
        <dbReference type="EMBL" id="CAK0791208.1"/>
    </source>
</evidence>
<comment type="caution">
    <text evidence="1">The sequence shown here is derived from an EMBL/GenBank/DDBJ whole genome shotgun (WGS) entry which is preliminary data.</text>
</comment>
<proteinExistence type="predicted"/>
<reference evidence="1" key="1">
    <citation type="submission" date="2023-10" db="EMBL/GenBank/DDBJ databases">
        <authorList>
            <person name="Chen Y."/>
            <person name="Shah S."/>
            <person name="Dougan E. K."/>
            <person name="Thang M."/>
            <person name="Chan C."/>
        </authorList>
    </citation>
    <scope>NUCLEOTIDE SEQUENCE [LARGE SCALE GENOMIC DNA]</scope>
</reference>
<accession>A0ABN9PI46</accession>
<organism evidence="1 2">
    <name type="scientific">Prorocentrum cordatum</name>
    <dbReference type="NCBI Taxonomy" id="2364126"/>
    <lineage>
        <taxon>Eukaryota</taxon>
        <taxon>Sar</taxon>
        <taxon>Alveolata</taxon>
        <taxon>Dinophyceae</taxon>
        <taxon>Prorocentrales</taxon>
        <taxon>Prorocentraceae</taxon>
        <taxon>Prorocentrum</taxon>
    </lineage>
</organism>
<sequence>MPPHHIPPCLFPGRGTQEVEMGADEGAMRARCSSPPWGSTSWCTKRSTNSSSSFFWTDKLNAFLASIGQPMEAFEAAFEKIVKKDAGAQTMAELMWCATTSSSVSSCASERRSLPHACPDSAFYSHLLSLHFSYCLSSRFSSAPAPSPSYPRRTWWIPSLDALASARPAMGPVLRPARRKSLNRCEGEEGEGLKIMTGGG</sequence>